<evidence type="ECO:0000313" key="7">
    <source>
        <dbReference type="Proteomes" id="UP000265848"/>
    </source>
</evidence>
<accession>A0A399J1P3</accession>
<dbReference type="Gene3D" id="3.40.50.10240">
    <property type="entry name" value="Thiamin pyrophosphokinase, catalytic domain"/>
    <property type="match status" value="1"/>
</dbReference>
<dbReference type="RefSeq" id="WP_119400776.1">
    <property type="nucleotide sequence ID" value="NZ_QWJJ01000030.1"/>
</dbReference>
<evidence type="ECO:0000256" key="3">
    <source>
        <dbReference type="ARBA" id="ARBA00022777"/>
    </source>
</evidence>
<dbReference type="SUPFAM" id="SSF63999">
    <property type="entry name" value="Thiamin pyrophosphokinase, catalytic domain"/>
    <property type="match status" value="1"/>
</dbReference>
<feature type="domain" description="Thiamin pyrophosphokinase catalytic" evidence="5">
    <location>
        <begin position="35"/>
        <end position="126"/>
    </location>
</feature>
<keyword evidence="1" id="KW-0808">Transferase</keyword>
<dbReference type="InterPro" id="IPR007371">
    <property type="entry name" value="TPK_catalytic"/>
</dbReference>
<sequence>MTEIGLIDSVIESAGPVALIGGGDVPGAVAERVLGMAGAVVGADGGAEWLLRRGRMPDAVIGDMDSLTPRWSRRLPPERLHRVTEQDSTDFEKCLTRIEAPLVLGVGFLGAQVDHMLAAFSVLARFPDRPCLLAGSNDVVFHAPPRLRLTLGRGARFSLYPMRQVSGHSVGLEWPIDGVTFAPDARVGTSNRVRGPVELSFDGPGMLVILPVAALADVVAALLGSDARWPALAG</sequence>
<evidence type="ECO:0000256" key="4">
    <source>
        <dbReference type="ARBA" id="ARBA00022840"/>
    </source>
</evidence>
<dbReference type="GO" id="GO:0016301">
    <property type="term" value="F:kinase activity"/>
    <property type="evidence" value="ECO:0007669"/>
    <property type="project" value="UniProtKB-KW"/>
</dbReference>
<dbReference type="InterPro" id="IPR036371">
    <property type="entry name" value="TPK_B1-bd_sf"/>
</dbReference>
<dbReference type="InterPro" id="IPR036759">
    <property type="entry name" value="TPK_catalytic_sf"/>
</dbReference>
<gene>
    <name evidence="6" type="ORF">DL237_20130</name>
</gene>
<comment type="caution">
    <text evidence="6">The sequence shown here is derived from an EMBL/GenBank/DDBJ whole genome shotgun (WGS) entry which is preliminary data.</text>
</comment>
<dbReference type="PANTHER" id="PTHR41299:SF1">
    <property type="entry name" value="THIAMINE PYROPHOSPHOKINASE"/>
    <property type="match status" value="1"/>
</dbReference>
<dbReference type="AlphaFoldDB" id="A0A399J1P3"/>
<dbReference type="GO" id="GO:0004788">
    <property type="term" value="F:thiamine diphosphokinase activity"/>
    <property type="evidence" value="ECO:0007669"/>
    <property type="project" value="InterPro"/>
</dbReference>
<dbReference type="OrthoDB" id="7057856at2"/>
<protein>
    <submittedName>
        <fullName evidence="6">Thiamine pyrophosphokinase</fullName>
    </submittedName>
</protein>
<dbReference type="Proteomes" id="UP000265848">
    <property type="component" value="Unassembled WGS sequence"/>
</dbReference>
<reference evidence="6 7" key="1">
    <citation type="submission" date="2018-08" db="EMBL/GenBank/DDBJ databases">
        <title>Pseudooceanicola sediminis CY03 in the family Rhodobacteracea.</title>
        <authorList>
            <person name="Zhang Y.-J."/>
        </authorList>
    </citation>
    <scope>NUCLEOTIDE SEQUENCE [LARGE SCALE GENOMIC DNA]</scope>
    <source>
        <strain evidence="6 7">CY03</strain>
    </source>
</reference>
<dbReference type="SUPFAM" id="SSF63862">
    <property type="entry name" value="Thiamin pyrophosphokinase, substrate-binding domain"/>
    <property type="match status" value="1"/>
</dbReference>
<dbReference type="Pfam" id="PF04263">
    <property type="entry name" value="TPK_catalytic"/>
    <property type="match status" value="1"/>
</dbReference>
<evidence type="ECO:0000259" key="5">
    <source>
        <dbReference type="Pfam" id="PF04263"/>
    </source>
</evidence>
<dbReference type="GO" id="GO:0005524">
    <property type="term" value="F:ATP binding"/>
    <property type="evidence" value="ECO:0007669"/>
    <property type="project" value="UniProtKB-KW"/>
</dbReference>
<keyword evidence="7" id="KW-1185">Reference proteome</keyword>
<keyword evidence="4" id="KW-0067">ATP-binding</keyword>
<evidence type="ECO:0000256" key="2">
    <source>
        <dbReference type="ARBA" id="ARBA00022741"/>
    </source>
</evidence>
<dbReference type="PANTHER" id="PTHR41299">
    <property type="entry name" value="THIAMINE PYROPHOSPHOKINASE"/>
    <property type="match status" value="1"/>
</dbReference>
<dbReference type="CDD" id="cd07995">
    <property type="entry name" value="TPK"/>
    <property type="match status" value="1"/>
</dbReference>
<keyword evidence="3 6" id="KW-0418">Kinase</keyword>
<dbReference type="GO" id="GO:0009229">
    <property type="term" value="P:thiamine diphosphate biosynthetic process"/>
    <property type="evidence" value="ECO:0007669"/>
    <property type="project" value="InterPro"/>
</dbReference>
<keyword evidence="2" id="KW-0547">Nucleotide-binding</keyword>
<dbReference type="InterPro" id="IPR053149">
    <property type="entry name" value="TPK"/>
</dbReference>
<dbReference type="InterPro" id="IPR006282">
    <property type="entry name" value="Thi_PPkinase"/>
</dbReference>
<dbReference type="EMBL" id="QWJJ01000030">
    <property type="protein sequence ID" value="RII36886.1"/>
    <property type="molecule type" value="Genomic_DNA"/>
</dbReference>
<dbReference type="GO" id="GO:0006772">
    <property type="term" value="P:thiamine metabolic process"/>
    <property type="evidence" value="ECO:0007669"/>
    <property type="project" value="InterPro"/>
</dbReference>
<evidence type="ECO:0000313" key="6">
    <source>
        <dbReference type="EMBL" id="RII36886.1"/>
    </source>
</evidence>
<organism evidence="6 7">
    <name type="scientific">Pseudooceanicola sediminis</name>
    <dbReference type="NCBI Taxonomy" id="2211117"/>
    <lineage>
        <taxon>Bacteria</taxon>
        <taxon>Pseudomonadati</taxon>
        <taxon>Pseudomonadota</taxon>
        <taxon>Alphaproteobacteria</taxon>
        <taxon>Rhodobacterales</taxon>
        <taxon>Paracoccaceae</taxon>
        <taxon>Pseudooceanicola</taxon>
    </lineage>
</organism>
<name>A0A399J1P3_9RHOB</name>
<proteinExistence type="predicted"/>
<evidence type="ECO:0000256" key="1">
    <source>
        <dbReference type="ARBA" id="ARBA00022679"/>
    </source>
</evidence>